<dbReference type="InterPro" id="IPR006047">
    <property type="entry name" value="GH13_cat_dom"/>
</dbReference>
<gene>
    <name evidence="5" type="ORF">DR864_28045</name>
</gene>
<dbReference type="Proteomes" id="UP000251993">
    <property type="component" value="Chromosome"/>
</dbReference>
<evidence type="ECO:0000256" key="1">
    <source>
        <dbReference type="ARBA" id="ARBA00022801"/>
    </source>
</evidence>
<dbReference type="InterPro" id="IPR014756">
    <property type="entry name" value="Ig_E-set"/>
</dbReference>
<feature type="signal peptide" evidence="3">
    <location>
        <begin position="1"/>
        <end position="22"/>
    </location>
</feature>
<dbReference type="InterPro" id="IPR015171">
    <property type="entry name" value="Cyc-maltodext_N"/>
</dbReference>
<evidence type="ECO:0000259" key="4">
    <source>
        <dbReference type="SMART" id="SM00642"/>
    </source>
</evidence>
<dbReference type="Pfam" id="PF10438">
    <property type="entry name" value="Cyc-maltodext_C"/>
    <property type="match status" value="1"/>
</dbReference>
<dbReference type="Pfam" id="PF00128">
    <property type="entry name" value="Alpha-amylase"/>
    <property type="match status" value="1"/>
</dbReference>
<dbReference type="AlphaFoldDB" id="A0A344TRP6"/>
<protein>
    <submittedName>
        <fullName evidence="5">Alpha-amylase</fullName>
    </submittedName>
</protein>
<evidence type="ECO:0000256" key="3">
    <source>
        <dbReference type="SAM" id="SignalP"/>
    </source>
</evidence>
<name>A0A344TRP6_9BACT</name>
<dbReference type="RefSeq" id="WP_114070078.1">
    <property type="nucleotide sequence ID" value="NZ_CP030850.1"/>
</dbReference>
<dbReference type="OrthoDB" id="9806009at2"/>
<keyword evidence="3" id="KW-0732">Signal</keyword>
<dbReference type="InterPro" id="IPR013783">
    <property type="entry name" value="Ig-like_fold"/>
</dbReference>
<evidence type="ECO:0000256" key="2">
    <source>
        <dbReference type="ARBA" id="ARBA00023295"/>
    </source>
</evidence>
<dbReference type="SMART" id="SM00642">
    <property type="entry name" value="Aamy"/>
    <property type="match status" value="1"/>
</dbReference>
<dbReference type="KEGG" id="run:DR864_28045"/>
<dbReference type="PANTHER" id="PTHR10357">
    <property type="entry name" value="ALPHA-AMYLASE FAMILY MEMBER"/>
    <property type="match status" value="1"/>
</dbReference>
<dbReference type="InterPro" id="IPR019492">
    <property type="entry name" value="Cyclo-malto-dextrinase_C"/>
</dbReference>
<dbReference type="GO" id="GO:0016798">
    <property type="term" value="F:hydrolase activity, acting on glycosyl bonds"/>
    <property type="evidence" value="ECO:0007669"/>
    <property type="project" value="UniProtKB-KW"/>
</dbReference>
<dbReference type="PANTHER" id="PTHR10357:SF210">
    <property type="entry name" value="MALTODEXTRIN GLUCOSIDASE"/>
    <property type="match status" value="1"/>
</dbReference>
<dbReference type="Gene3D" id="2.60.40.1180">
    <property type="entry name" value="Golgi alpha-mannosidase II"/>
    <property type="match status" value="1"/>
</dbReference>
<accession>A0A344TRP6</accession>
<dbReference type="Gene3D" id="2.60.40.10">
    <property type="entry name" value="Immunoglobulins"/>
    <property type="match status" value="1"/>
</dbReference>
<sequence length="624" mass="71487">MMKFAKCLIVSLLLASVNAVLVAQTLEIQRIHPTNWWIGMKNPNVQLLIYGKNIHKAAVSVKYPGVRVLKTHNVENPNYLFVDLAISKAAKPGTMSLVFSQGSTQTTQKYVLSAKRHKPVPVNSSDFVYLLMPDRFANGDESNDRFDDMLDTKADKNVPFLRHGGDFQGIINHLDYLQELGVTTLWNTPVIENNTKLKKELHGNLQAAYHGYHFSDHYKIDRRFGGNAGYKQLSTALHQRGMKLIQDAVYNHVSEDHWMYLDPPTKDWFNTWSSYTGTTHKEQAITDPNGANIDRKYLTDGWFTPFLPDVNQRSPFFANYLIQHAIWSTEEFGLDGWRIDTYKYNDMPFMNRCNQALMDEYPNLLIFGETWVTNPASLSYYVRNNVKFPFACNQPGTCDFPSFQAINDGLKESFGWDGGINRVYQALAQDFLYHDPSKMVTFLENHDTDRFFSVIGEDFNKYKLGVAWLLTTRGIPHFYYGTEVLMKNFKNPTDAEVRRDFSGGWKTDTENKFVASGRTARENEAFEFVKKLANYRKTTPALHSGKFTQFIPQNGFYVYFRHNAQKTIMVVMNTNAEAATLETARFAERMQGFTTAKNALTEETISSLASFKVPAMTAWVLELK</sequence>
<keyword evidence="1" id="KW-0378">Hydrolase</keyword>
<dbReference type="CDD" id="cd11340">
    <property type="entry name" value="AmyAc_bac_CMD_like_3"/>
    <property type="match status" value="1"/>
</dbReference>
<dbReference type="Pfam" id="PF09087">
    <property type="entry name" value="Cyc-maltodext_N"/>
    <property type="match status" value="1"/>
</dbReference>
<dbReference type="SUPFAM" id="SSF81296">
    <property type="entry name" value="E set domains"/>
    <property type="match status" value="1"/>
</dbReference>
<dbReference type="InterPro" id="IPR013780">
    <property type="entry name" value="Glyco_hydro_b"/>
</dbReference>
<dbReference type="Gene3D" id="3.20.20.80">
    <property type="entry name" value="Glycosidases"/>
    <property type="match status" value="1"/>
</dbReference>
<dbReference type="SUPFAM" id="SSF51445">
    <property type="entry name" value="(Trans)glycosidases"/>
    <property type="match status" value="1"/>
</dbReference>
<feature type="domain" description="Glycosyl hydrolase family 13 catalytic" evidence="4">
    <location>
        <begin position="130"/>
        <end position="536"/>
    </location>
</feature>
<evidence type="ECO:0000313" key="6">
    <source>
        <dbReference type="Proteomes" id="UP000251993"/>
    </source>
</evidence>
<feature type="chain" id="PRO_5017022604" evidence="3">
    <location>
        <begin position="23"/>
        <end position="624"/>
    </location>
</feature>
<keyword evidence="6" id="KW-1185">Reference proteome</keyword>
<dbReference type="EMBL" id="CP030850">
    <property type="protein sequence ID" value="AXE21317.1"/>
    <property type="molecule type" value="Genomic_DNA"/>
</dbReference>
<keyword evidence="2" id="KW-0326">Glycosidase</keyword>
<dbReference type="InterPro" id="IPR017853">
    <property type="entry name" value="GH"/>
</dbReference>
<dbReference type="GO" id="GO:0005975">
    <property type="term" value="P:carbohydrate metabolic process"/>
    <property type="evidence" value="ECO:0007669"/>
    <property type="project" value="InterPro"/>
</dbReference>
<organism evidence="5 6">
    <name type="scientific">Runella rosea</name>
    <dbReference type="NCBI Taxonomy" id="2259595"/>
    <lineage>
        <taxon>Bacteria</taxon>
        <taxon>Pseudomonadati</taxon>
        <taxon>Bacteroidota</taxon>
        <taxon>Cytophagia</taxon>
        <taxon>Cytophagales</taxon>
        <taxon>Spirosomataceae</taxon>
        <taxon>Runella</taxon>
    </lineage>
</organism>
<evidence type="ECO:0000313" key="5">
    <source>
        <dbReference type="EMBL" id="AXE21317.1"/>
    </source>
</evidence>
<proteinExistence type="predicted"/>
<dbReference type="SUPFAM" id="SSF51011">
    <property type="entry name" value="Glycosyl hydrolase domain"/>
    <property type="match status" value="1"/>
</dbReference>
<reference evidence="5 6" key="1">
    <citation type="submission" date="2018-07" db="EMBL/GenBank/DDBJ databases">
        <title>Genome sequencing of Runella.</title>
        <authorList>
            <person name="Baek M.-G."/>
            <person name="Yi H."/>
        </authorList>
    </citation>
    <scope>NUCLEOTIDE SEQUENCE [LARGE SCALE GENOMIC DNA]</scope>
    <source>
        <strain evidence="5 6">HYN0085</strain>
    </source>
</reference>